<evidence type="ECO:0000256" key="1">
    <source>
        <dbReference type="ARBA" id="ARBA00022737"/>
    </source>
</evidence>
<keyword evidence="2" id="KW-0040">ANK repeat</keyword>
<feature type="region of interest" description="Disordered" evidence="3">
    <location>
        <begin position="13"/>
        <end position="32"/>
    </location>
</feature>
<dbReference type="Gene3D" id="1.25.40.20">
    <property type="entry name" value="Ankyrin repeat-containing domain"/>
    <property type="match status" value="3"/>
</dbReference>
<dbReference type="InterPro" id="IPR027417">
    <property type="entry name" value="P-loop_NTPase"/>
</dbReference>
<dbReference type="Pfam" id="PF12796">
    <property type="entry name" value="Ank_2"/>
    <property type="match status" value="3"/>
</dbReference>
<feature type="region of interest" description="Disordered" evidence="3">
    <location>
        <begin position="45"/>
        <end position="86"/>
    </location>
</feature>
<dbReference type="PROSITE" id="PS50088">
    <property type="entry name" value="ANK_REPEAT"/>
    <property type="match status" value="6"/>
</dbReference>
<dbReference type="SMART" id="SM00248">
    <property type="entry name" value="ANK"/>
    <property type="match status" value="9"/>
</dbReference>
<evidence type="ECO:0000313" key="5">
    <source>
        <dbReference type="EMBL" id="KOS41592.1"/>
    </source>
</evidence>
<gene>
    <name evidence="5" type="ORF">ACN38_g7521</name>
</gene>
<dbReference type="InterPro" id="IPR036770">
    <property type="entry name" value="Ankyrin_rpt-contain_sf"/>
</dbReference>
<feature type="compositionally biased region" description="Basic and acidic residues" evidence="3">
    <location>
        <begin position="13"/>
        <end position="23"/>
    </location>
</feature>
<dbReference type="AlphaFoldDB" id="A0A0M9WEB3"/>
<keyword evidence="1" id="KW-0677">Repeat</keyword>
<feature type="repeat" description="ANK" evidence="2">
    <location>
        <begin position="921"/>
        <end position="953"/>
    </location>
</feature>
<protein>
    <recommendedName>
        <fullName evidence="4">Nephrocystin 3-like N-terminal domain-containing protein</fullName>
    </recommendedName>
</protein>
<dbReference type="Proteomes" id="UP000037696">
    <property type="component" value="Unassembled WGS sequence"/>
</dbReference>
<feature type="repeat" description="ANK" evidence="2">
    <location>
        <begin position="990"/>
        <end position="1022"/>
    </location>
</feature>
<accession>A0A0M9WEB3</accession>
<dbReference type="Pfam" id="PF24883">
    <property type="entry name" value="NPHP3_N"/>
    <property type="match status" value="1"/>
</dbReference>
<dbReference type="Gene3D" id="3.40.50.300">
    <property type="entry name" value="P-loop containing nucleotide triphosphate hydrolases"/>
    <property type="match status" value="1"/>
</dbReference>
<evidence type="ECO:0000313" key="6">
    <source>
        <dbReference type="Proteomes" id="UP000037696"/>
    </source>
</evidence>
<proteinExistence type="predicted"/>
<dbReference type="STRING" id="229535.A0A0M9WEB3"/>
<feature type="repeat" description="ANK" evidence="2">
    <location>
        <begin position="1094"/>
        <end position="1126"/>
    </location>
</feature>
<comment type="caution">
    <text evidence="5">The sequence shown here is derived from an EMBL/GenBank/DDBJ whole genome shotgun (WGS) entry which is preliminary data.</text>
</comment>
<evidence type="ECO:0000256" key="2">
    <source>
        <dbReference type="PROSITE-ProRule" id="PRU00023"/>
    </source>
</evidence>
<evidence type="ECO:0000259" key="4">
    <source>
        <dbReference type="Pfam" id="PF24883"/>
    </source>
</evidence>
<feature type="repeat" description="ANK" evidence="2">
    <location>
        <begin position="956"/>
        <end position="988"/>
    </location>
</feature>
<feature type="domain" description="Nephrocystin 3-like N-terminal" evidence="4">
    <location>
        <begin position="362"/>
        <end position="532"/>
    </location>
</feature>
<organism evidence="5 6">
    <name type="scientific">Penicillium nordicum</name>
    <dbReference type="NCBI Taxonomy" id="229535"/>
    <lineage>
        <taxon>Eukaryota</taxon>
        <taxon>Fungi</taxon>
        <taxon>Dikarya</taxon>
        <taxon>Ascomycota</taxon>
        <taxon>Pezizomycotina</taxon>
        <taxon>Eurotiomycetes</taxon>
        <taxon>Eurotiomycetidae</taxon>
        <taxon>Eurotiales</taxon>
        <taxon>Aspergillaceae</taxon>
        <taxon>Penicillium</taxon>
    </lineage>
</organism>
<dbReference type="PANTHER" id="PTHR10039">
    <property type="entry name" value="AMELOGENIN"/>
    <property type="match status" value="1"/>
</dbReference>
<reference evidence="5 6" key="1">
    <citation type="submission" date="2015-08" db="EMBL/GenBank/DDBJ databases">
        <title>Genome sequencing of Penicillium nordicum.</title>
        <authorList>
            <person name="Nguyen H.D."/>
            <person name="Seifert K.A."/>
        </authorList>
    </citation>
    <scope>NUCLEOTIDE SEQUENCE [LARGE SCALE GENOMIC DNA]</scope>
    <source>
        <strain evidence="5 6">DAOMC 185683</strain>
    </source>
</reference>
<sequence>MSSILCCGIWRRNRDGKGPRQPEDNLALEGSVHSKITTETKVFTAPGDAEMPSAPSAQQSLNSVSQVQVPHEPPKDQASEQSTQLSPYADSYDLWTEALESLKEEEKRDVEALLGDLDRDDTDRKGLVGDIQKQLDVASKSEHHDRTTSIDKFVSVLNKFVSVGDVVVSFDPVHAALPWAAVRSVIVILTANRELKGFILTGMAEVSSLLVRCDMYQQLYMAPDPTLRPPEDALGKLSASIVQTYAGLQSFLAFMVRRQQSKVKIDAVFKLENARSHMDKLAGSEKQLLQAADDCEKVCDLSSRSDLRELLNITAEIPTIRYQVDLIMERISAKDERELLEWISPIPYGKHHTFRAESRTHGTCEWLLQDEDFCEWRDYQSSAVLWLQGSMGAGKTYLTSKVIDHVRDLLGSSSTDAGFAYFYCNRNEEERRDPLRIVQSYVRQLSTAVGSTGHIRKRLQAVSDEARCQGSHLGLEACKTQLLESVNGYSQTTIILDALDECYEQSRWQLIDAIRELVSKCDQPLKVFISSRPDEDIKTQFSGKNIEIQATNNQGDIEKFVNAEIDKPRHWGAISQSLRNDIVRTLSEGSQGMFQWAYLQIQQVLELPTEPDIRDRLGRLPIGLKEAYDEIYGNIAKFQHAKVLVDRACKWVMSACTPPSSDELLSAICIDSDENSINLENMVTESGLLVLCKNLLVLDSLRGVWRFSHLSVVEYFEANHWGLWQAHSDAAKLCLKFLIETYENPTYESDTESPGDEDNINPLNKPRSVHPLETYVQHHWVIHVRTYEDLTAKEGKEVDPQLVKLLKSFLGSPGESSFQYRAWYRCLGAYEAPPSSFLWEGGYISQRESISPEEVTICAMCRFPSYILLRDWWDDAEFTVSQTNGHGDTLLTLAIKAGCKPICETLIKRGIETNLVLPENNYGSALAAAASEGYKEIVDLLIKNGADVNLTLSGGYYGSALAAAASQGHKEIVKLLIENRADVNLTLSRGDGSALAAAASKGDEEVVNLLIESGADVNLTLSGGYYGSALAAAAWGGYIEVVNLLIESGADVNLTLSGGYYGSALATAASEGYKEIVNLLIENRADVNLTLSRGDGSALATAASEGYKEVVNLLIENGADVNLTLSSGAYGSALAAAAWGGYIEVVNLLIENGADVNLTLSSGAYGSALAAAAWGGYIEIVNLLVENGADAKLALSIALSREHDKIVDVLVKHRGLLAFNGPRSA</sequence>
<name>A0A0M9WEB3_9EURO</name>
<dbReference type="InterPro" id="IPR002110">
    <property type="entry name" value="Ankyrin_rpt"/>
</dbReference>
<dbReference type="PANTHER" id="PTHR10039:SF16">
    <property type="entry name" value="GPI INOSITOL-DEACYLASE"/>
    <property type="match status" value="1"/>
</dbReference>
<feature type="compositionally biased region" description="Low complexity" evidence="3">
    <location>
        <begin position="56"/>
        <end position="69"/>
    </location>
</feature>
<dbReference type="OrthoDB" id="7464126at2759"/>
<feature type="repeat" description="ANK" evidence="2">
    <location>
        <begin position="1129"/>
        <end position="1161"/>
    </location>
</feature>
<dbReference type="PROSITE" id="PS50297">
    <property type="entry name" value="ANK_REP_REGION"/>
    <property type="match status" value="6"/>
</dbReference>
<feature type="repeat" description="ANK" evidence="2">
    <location>
        <begin position="1025"/>
        <end position="1057"/>
    </location>
</feature>
<dbReference type="Pfam" id="PF00023">
    <property type="entry name" value="Ank"/>
    <property type="match status" value="1"/>
</dbReference>
<dbReference type="InterPro" id="IPR056884">
    <property type="entry name" value="NPHP3-like_N"/>
</dbReference>
<dbReference type="EMBL" id="LHQQ01000127">
    <property type="protein sequence ID" value="KOS41592.1"/>
    <property type="molecule type" value="Genomic_DNA"/>
</dbReference>
<evidence type="ECO:0000256" key="3">
    <source>
        <dbReference type="SAM" id="MobiDB-lite"/>
    </source>
</evidence>
<dbReference type="SUPFAM" id="SSF48403">
    <property type="entry name" value="Ankyrin repeat"/>
    <property type="match status" value="1"/>
</dbReference>
<keyword evidence="6" id="KW-1185">Reference proteome</keyword>